<proteinExistence type="predicted"/>
<evidence type="ECO:0000259" key="2">
    <source>
        <dbReference type="Pfam" id="PF09299"/>
    </source>
</evidence>
<feature type="region of interest" description="Disordered" evidence="1">
    <location>
        <begin position="117"/>
        <end position="162"/>
    </location>
</feature>
<dbReference type="InterPro" id="IPR015378">
    <property type="entry name" value="Transposase-like_Mu_C"/>
</dbReference>
<name>A0A2A6LNS0_RHIFR</name>
<dbReference type="Proteomes" id="UP000220353">
    <property type="component" value="Unassembled WGS sequence"/>
</dbReference>
<organism evidence="3 4">
    <name type="scientific">Rhizobium fredii</name>
    <name type="common">Sinorhizobium fredii</name>
    <dbReference type="NCBI Taxonomy" id="380"/>
    <lineage>
        <taxon>Bacteria</taxon>
        <taxon>Pseudomonadati</taxon>
        <taxon>Pseudomonadota</taxon>
        <taxon>Alphaproteobacteria</taxon>
        <taxon>Hyphomicrobiales</taxon>
        <taxon>Rhizobiaceae</taxon>
        <taxon>Sinorhizobium/Ensifer group</taxon>
        <taxon>Sinorhizobium</taxon>
    </lineage>
</organism>
<evidence type="ECO:0000313" key="4">
    <source>
        <dbReference type="Proteomes" id="UP000220353"/>
    </source>
</evidence>
<evidence type="ECO:0000313" key="3">
    <source>
        <dbReference type="EMBL" id="PDT43769.1"/>
    </source>
</evidence>
<feature type="domain" description="Transposase-like Mu C-terminal" evidence="2">
    <location>
        <begin position="6"/>
        <end position="61"/>
    </location>
</feature>
<dbReference type="EMBL" id="NWTC01000066">
    <property type="protein sequence ID" value="PDT43769.1"/>
    <property type="molecule type" value="Genomic_DNA"/>
</dbReference>
<sequence length="162" mass="18704">VVVSAGTERQLSPQGISMFALHYYSSWLGIFVPERDRLGKLEVRYDPRDISHIYVRDPETRLFRPVERRDGQLTPLTLWEHEAERARRRAMNQRSSIDKVAFRREIAAIAEATKPSRRRLRDALRSAHAAAAQKPYAATKAQAPAPKEHPARQKNRLPVEDW</sequence>
<dbReference type="Pfam" id="PF09299">
    <property type="entry name" value="Mu-transpos_C"/>
    <property type="match status" value="1"/>
</dbReference>
<reference evidence="3 4" key="1">
    <citation type="submission" date="2017-09" db="EMBL/GenBank/DDBJ databases">
        <title>Comparative genomics of rhizobia isolated from Phaseolus vulgaris in China.</title>
        <authorList>
            <person name="Tong W."/>
        </authorList>
    </citation>
    <scope>NUCLEOTIDE SEQUENCE [LARGE SCALE GENOMIC DNA]</scope>
    <source>
        <strain evidence="3 4">PCH1</strain>
    </source>
</reference>
<gene>
    <name evidence="3" type="ORF">CO661_33240</name>
</gene>
<feature type="non-terminal residue" evidence="3">
    <location>
        <position position="1"/>
    </location>
</feature>
<protein>
    <submittedName>
        <fullName evidence="3">Transposase</fullName>
    </submittedName>
</protein>
<feature type="compositionally biased region" description="Low complexity" evidence="1">
    <location>
        <begin position="126"/>
        <end position="145"/>
    </location>
</feature>
<dbReference type="AlphaFoldDB" id="A0A2A6LNS0"/>
<comment type="caution">
    <text evidence="3">The sequence shown here is derived from an EMBL/GenBank/DDBJ whole genome shotgun (WGS) entry which is preliminary data.</text>
</comment>
<feature type="compositionally biased region" description="Basic and acidic residues" evidence="1">
    <location>
        <begin position="146"/>
        <end position="162"/>
    </location>
</feature>
<evidence type="ECO:0000256" key="1">
    <source>
        <dbReference type="SAM" id="MobiDB-lite"/>
    </source>
</evidence>
<accession>A0A2A6LNS0</accession>